<dbReference type="EMBL" id="QDDR01000022">
    <property type="protein sequence ID" value="PVE44851.1"/>
    <property type="molecule type" value="Genomic_DNA"/>
</dbReference>
<protein>
    <submittedName>
        <fullName evidence="4">Amidohydrolase</fullName>
    </submittedName>
</protein>
<comment type="caution">
    <text evidence="4">The sequence shown here is derived from an EMBL/GenBank/DDBJ whole genome shotgun (WGS) entry which is preliminary data.</text>
</comment>
<dbReference type="PANTHER" id="PTHR11014">
    <property type="entry name" value="PEPTIDASE M20 FAMILY MEMBER"/>
    <property type="match status" value="1"/>
</dbReference>
<dbReference type="Gene3D" id="3.40.630.10">
    <property type="entry name" value="Zn peptidases"/>
    <property type="match status" value="1"/>
</dbReference>
<feature type="binding site" evidence="2">
    <location>
        <position position="355"/>
    </location>
    <ligand>
        <name>Mn(2+)</name>
        <dbReference type="ChEBI" id="CHEBI:29035"/>
        <label>2</label>
    </ligand>
</feature>
<dbReference type="InterPro" id="IPR011650">
    <property type="entry name" value="Peptidase_M20_dimer"/>
</dbReference>
<accession>A0A2T7UJJ6</accession>
<dbReference type="GO" id="GO:0050118">
    <property type="term" value="F:N-acetyldiaminopimelate deacetylase activity"/>
    <property type="evidence" value="ECO:0007669"/>
    <property type="project" value="UniProtKB-ARBA"/>
</dbReference>
<feature type="domain" description="Peptidase M20 dimerisation" evidence="3">
    <location>
        <begin position="186"/>
        <end position="279"/>
    </location>
</feature>
<organism evidence="4 5">
    <name type="scientific">Pararhodobacter aggregans</name>
    <dbReference type="NCBI Taxonomy" id="404875"/>
    <lineage>
        <taxon>Bacteria</taxon>
        <taxon>Pseudomonadati</taxon>
        <taxon>Pseudomonadota</taxon>
        <taxon>Alphaproteobacteria</taxon>
        <taxon>Rhodobacterales</taxon>
        <taxon>Paracoccaceae</taxon>
        <taxon>Pararhodobacter</taxon>
    </lineage>
</organism>
<dbReference type="AlphaFoldDB" id="A0A2T7UJJ6"/>
<keyword evidence="1 4" id="KW-0378">Hydrolase</keyword>
<name>A0A2T7UJJ6_9RHOB</name>
<dbReference type="Pfam" id="PF07687">
    <property type="entry name" value="M20_dimer"/>
    <property type="match status" value="1"/>
</dbReference>
<evidence type="ECO:0000256" key="2">
    <source>
        <dbReference type="PIRSR" id="PIRSR005962-1"/>
    </source>
</evidence>
<feature type="binding site" evidence="2">
    <location>
        <position position="102"/>
    </location>
    <ligand>
        <name>Mn(2+)</name>
        <dbReference type="ChEBI" id="CHEBI:29035"/>
        <label>2</label>
    </ligand>
</feature>
<evidence type="ECO:0000259" key="3">
    <source>
        <dbReference type="Pfam" id="PF07687"/>
    </source>
</evidence>
<sequence>MPVLNRIADYAPQMTEWRRHLHQHPETRFDCHQTAAFIAERLRDFGVDELHEGIAQSGIVAIIEGEGAGPTIGLRADIDALPITEETGAPHASTVPGKMHACGHDGHTAMLLGAAKYLAETRNFAGRVALIFQPAEEWGGGAEVMVQEGILERFGIGQVYALHNAPGVALGRFEGRAGPLMAAVDTMYVTVTGRGGHGAHPEDTIDPVAAIVQMVSALQTVVSRNRRGTDALIVSVTQIHTGSADNIIPESGWFCATIRSYEPAVRDMAEARCTAIVEGVAAAMGVSAEIAYDRGYPATINPEAETAFALEVAAEVGAEAGDCEPSMGAEDFAYMLEKRPGAYLFLGQGEGAGLHHPKYDFNDAVAPVGASFFARLVERAQPRS</sequence>
<dbReference type="PIRSF" id="PIRSF005962">
    <property type="entry name" value="Pept_M20D_amidohydro"/>
    <property type="match status" value="1"/>
</dbReference>
<dbReference type="RefSeq" id="WP_107751720.1">
    <property type="nucleotide sequence ID" value="NZ_QBKF01000005.1"/>
</dbReference>
<keyword evidence="2" id="KW-0479">Metal-binding</keyword>
<feature type="binding site" evidence="2">
    <location>
        <position position="163"/>
    </location>
    <ligand>
        <name>Mn(2+)</name>
        <dbReference type="ChEBI" id="CHEBI:29035"/>
        <label>2</label>
    </ligand>
</feature>
<dbReference type="InterPro" id="IPR017439">
    <property type="entry name" value="Amidohydrolase"/>
</dbReference>
<dbReference type="InterPro" id="IPR036264">
    <property type="entry name" value="Bact_exopeptidase_dim_dom"/>
</dbReference>
<reference evidence="4 5" key="1">
    <citation type="journal article" date="2011" name="Syst. Appl. Microbiol.">
        <title>Defluviimonas denitrificans gen. nov., sp. nov., and Pararhodobacter aggregans gen. nov., sp. nov., non-phototrophic Rhodobacteraceae from the biofilter of a marine aquaculture.</title>
        <authorList>
            <person name="Foesel B.U."/>
            <person name="Drake H.L."/>
            <person name="Schramm A."/>
        </authorList>
    </citation>
    <scope>NUCLEOTIDE SEQUENCE [LARGE SCALE GENOMIC DNA]</scope>
    <source>
        <strain evidence="4 5">D1-19</strain>
    </source>
</reference>
<dbReference type="FunFam" id="3.30.70.360:FF:000001">
    <property type="entry name" value="N-acetyldiaminopimelate deacetylase"/>
    <property type="match status" value="1"/>
</dbReference>
<keyword evidence="2" id="KW-0464">Manganese</keyword>
<dbReference type="CDD" id="cd05666">
    <property type="entry name" value="M20_Acy1-like"/>
    <property type="match status" value="1"/>
</dbReference>
<feature type="binding site" evidence="2">
    <location>
        <position position="104"/>
    </location>
    <ligand>
        <name>Mn(2+)</name>
        <dbReference type="ChEBI" id="CHEBI:29035"/>
        <label>2</label>
    </ligand>
</feature>
<keyword evidence="5" id="KW-1185">Reference proteome</keyword>
<evidence type="ECO:0000313" key="5">
    <source>
        <dbReference type="Proteomes" id="UP000244810"/>
    </source>
</evidence>
<feature type="binding site" evidence="2">
    <location>
        <position position="137"/>
    </location>
    <ligand>
        <name>Mn(2+)</name>
        <dbReference type="ChEBI" id="CHEBI:29035"/>
        <label>2</label>
    </ligand>
</feature>
<comment type="cofactor">
    <cofactor evidence="2">
        <name>Mn(2+)</name>
        <dbReference type="ChEBI" id="CHEBI:29035"/>
    </cofactor>
    <text evidence="2">The Mn(2+) ion enhances activity.</text>
</comment>
<dbReference type="Pfam" id="PF01546">
    <property type="entry name" value="Peptidase_M20"/>
    <property type="match status" value="1"/>
</dbReference>
<dbReference type="InterPro" id="IPR002933">
    <property type="entry name" value="Peptidase_M20"/>
</dbReference>
<dbReference type="NCBIfam" id="TIGR01891">
    <property type="entry name" value="amidohydrolases"/>
    <property type="match status" value="1"/>
</dbReference>
<dbReference type="Proteomes" id="UP000244810">
    <property type="component" value="Unassembled WGS sequence"/>
</dbReference>
<dbReference type="SUPFAM" id="SSF53187">
    <property type="entry name" value="Zn-dependent exopeptidases"/>
    <property type="match status" value="1"/>
</dbReference>
<dbReference type="GO" id="GO:0019877">
    <property type="term" value="P:diaminopimelate biosynthetic process"/>
    <property type="evidence" value="ECO:0007669"/>
    <property type="project" value="UniProtKB-ARBA"/>
</dbReference>
<gene>
    <name evidence="4" type="ORF">DDE23_24290</name>
</gene>
<dbReference type="OrthoDB" id="9777385at2"/>
<dbReference type="PANTHER" id="PTHR11014:SF63">
    <property type="entry name" value="METALLOPEPTIDASE, PUTATIVE (AFU_ORTHOLOGUE AFUA_6G09600)-RELATED"/>
    <property type="match status" value="1"/>
</dbReference>
<evidence type="ECO:0000256" key="1">
    <source>
        <dbReference type="ARBA" id="ARBA00022801"/>
    </source>
</evidence>
<proteinExistence type="predicted"/>
<dbReference type="GO" id="GO:0046872">
    <property type="term" value="F:metal ion binding"/>
    <property type="evidence" value="ECO:0007669"/>
    <property type="project" value="UniProtKB-KW"/>
</dbReference>
<dbReference type="SUPFAM" id="SSF55031">
    <property type="entry name" value="Bacterial exopeptidase dimerisation domain"/>
    <property type="match status" value="1"/>
</dbReference>
<evidence type="ECO:0000313" key="4">
    <source>
        <dbReference type="EMBL" id="PVE44851.1"/>
    </source>
</evidence>
<dbReference type="Gene3D" id="3.30.70.360">
    <property type="match status" value="1"/>
</dbReference>